<proteinExistence type="inferred from homology"/>
<dbReference type="Pfam" id="PF00254">
    <property type="entry name" value="FKBP_C"/>
    <property type="match status" value="1"/>
</dbReference>
<dbReference type="Gene3D" id="3.10.50.40">
    <property type="match status" value="1"/>
</dbReference>
<keyword evidence="6" id="KW-0143">Chaperone</keyword>
<keyword evidence="7 9" id="KW-0413">Isomerase</keyword>
<dbReference type="GO" id="GO:0016853">
    <property type="term" value="F:isomerase activity"/>
    <property type="evidence" value="ECO:0007669"/>
    <property type="project" value="UniProtKB-KW"/>
</dbReference>
<evidence type="ECO:0000259" key="11">
    <source>
        <dbReference type="PROSITE" id="PS50059"/>
    </source>
</evidence>
<dbReference type="Proteomes" id="UP000032309">
    <property type="component" value="Unassembled WGS sequence"/>
</dbReference>
<dbReference type="InterPro" id="IPR001179">
    <property type="entry name" value="PPIase_FKBP_dom"/>
</dbReference>
<gene>
    <name evidence="12" type="ORF">BROSI_A1783</name>
</gene>
<evidence type="ECO:0000256" key="6">
    <source>
        <dbReference type="ARBA" id="ARBA00023186"/>
    </source>
</evidence>
<dbReference type="PANTHER" id="PTHR47861">
    <property type="entry name" value="FKBP-TYPE PEPTIDYL-PROLYL CIS-TRANS ISOMERASE SLYD"/>
    <property type="match status" value="1"/>
</dbReference>
<keyword evidence="13" id="KW-1185">Reference proteome</keyword>
<evidence type="ECO:0000313" key="12">
    <source>
        <dbReference type="EMBL" id="GAN33266.1"/>
    </source>
</evidence>
<evidence type="ECO:0000256" key="5">
    <source>
        <dbReference type="ARBA" id="ARBA00023110"/>
    </source>
</evidence>
<evidence type="ECO:0000256" key="9">
    <source>
        <dbReference type="PROSITE-ProRule" id="PRU00277"/>
    </source>
</evidence>
<evidence type="ECO:0000256" key="8">
    <source>
        <dbReference type="ARBA" id="ARBA00037071"/>
    </source>
</evidence>
<dbReference type="EC" id="5.2.1.8" evidence="10"/>
<keyword evidence="4" id="KW-0963">Cytoplasm</keyword>
<keyword evidence="5 9" id="KW-0697">Rotamase</keyword>
<evidence type="ECO:0000256" key="10">
    <source>
        <dbReference type="RuleBase" id="RU003915"/>
    </source>
</evidence>
<dbReference type="PANTHER" id="PTHR47861:SF3">
    <property type="entry name" value="FKBP-TYPE PEPTIDYL-PROLYL CIS-TRANS ISOMERASE SLYD"/>
    <property type="match status" value="1"/>
</dbReference>
<dbReference type="PROSITE" id="PS50059">
    <property type="entry name" value="FKBP_PPIASE"/>
    <property type="match status" value="1"/>
</dbReference>
<dbReference type="InterPro" id="IPR046357">
    <property type="entry name" value="PPIase_dom_sf"/>
</dbReference>
<name>A0ABQ0JWX0_9BACT</name>
<accession>A0ABQ0JWX0</accession>
<comment type="catalytic activity">
    <reaction evidence="1 9 10">
        <text>[protein]-peptidylproline (omega=180) = [protein]-peptidylproline (omega=0)</text>
        <dbReference type="Rhea" id="RHEA:16237"/>
        <dbReference type="Rhea" id="RHEA-COMP:10747"/>
        <dbReference type="Rhea" id="RHEA-COMP:10748"/>
        <dbReference type="ChEBI" id="CHEBI:83833"/>
        <dbReference type="ChEBI" id="CHEBI:83834"/>
        <dbReference type="EC" id="5.2.1.8"/>
    </reaction>
</comment>
<evidence type="ECO:0000256" key="2">
    <source>
        <dbReference type="ARBA" id="ARBA00004496"/>
    </source>
</evidence>
<evidence type="ECO:0000256" key="7">
    <source>
        <dbReference type="ARBA" id="ARBA00023235"/>
    </source>
</evidence>
<reference evidence="13" key="1">
    <citation type="journal article" date="2015" name="Genome Announc.">
        <title>Draft Genome Sequence of an Anaerobic Ammonium-Oxidizing Bacterium, "Candidatus Brocadia sinica".</title>
        <authorList>
            <person name="Oshiki M."/>
            <person name="Shinyako-Hata K."/>
            <person name="Satoh H."/>
            <person name="Okabe S."/>
        </authorList>
    </citation>
    <scope>NUCLEOTIDE SEQUENCE [LARGE SCALE GENOMIC DNA]</scope>
    <source>
        <strain evidence="13">JPN1</strain>
    </source>
</reference>
<sequence>MAQAKHGDVVRVHYTGKLNNGTVFDSSVDRDPLQFTIGNGEIIPGFEQAVVGMKSGETKTIKIPSEEAYGPHNEAMVLEVDRNEFPADLNLSVGLQLQMQQDDGRAIPVMVIDISESSVTLDANHPLAGKDLIFDIKLV</sequence>
<comment type="function">
    <text evidence="8">Also involved in hydrogenase metallocenter assembly, probably by participating in the nickel insertion step. This function in hydrogenase biosynthesis requires chaperone activity and the presence of the metal-binding domain, but not PPIase activity.</text>
</comment>
<evidence type="ECO:0000313" key="13">
    <source>
        <dbReference type="Proteomes" id="UP000032309"/>
    </source>
</evidence>
<comment type="caution">
    <text evidence="12">The sequence shown here is derived from an EMBL/GenBank/DDBJ whole genome shotgun (WGS) entry which is preliminary data.</text>
</comment>
<comment type="similarity">
    <text evidence="3 10">Belongs to the FKBP-type PPIase family.</text>
</comment>
<evidence type="ECO:0000256" key="3">
    <source>
        <dbReference type="ARBA" id="ARBA00006577"/>
    </source>
</evidence>
<protein>
    <recommendedName>
        <fullName evidence="10">Peptidyl-prolyl cis-trans isomerase</fullName>
        <ecNumber evidence="10">5.2.1.8</ecNumber>
    </recommendedName>
</protein>
<organism evidence="12 13">
    <name type="scientific">Candidatus Brocadia sinica JPN1</name>
    <dbReference type="NCBI Taxonomy" id="1197129"/>
    <lineage>
        <taxon>Bacteria</taxon>
        <taxon>Pseudomonadati</taxon>
        <taxon>Planctomycetota</taxon>
        <taxon>Candidatus Brocadiia</taxon>
        <taxon>Candidatus Brocadiales</taxon>
        <taxon>Candidatus Brocadiaceae</taxon>
        <taxon>Candidatus Brocadia</taxon>
    </lineage>
</organism>
<evidence type="ECO:0000256" key="4">
    <source>
        <dbReference type="ARBA" id="ARBA00022490"/>
    </source>
</evidence>
<feature type="domain" description="PPIase FKBP-type" evidence="11">
    <location>
        <begin position="7"/>
        <end position="101"/>
    </location>
</feature>
<comment type="subcellular location">
    <subcellularLocation>
        <location evidence="2">Cytoplasm</location>
    </subcellularLocation>
</comment>
<dbReference type="RefSeq" id="WP_052563330.1">
    <property type="nucleotide sequence ID" value="NZ_BAFN01000001.1"/>
</dbReference>
<evidence type="ECO:0000256" key="1">
    <source>
        <dbReference type="ARBA" id="ARBA00000971"/>
    </source>
</evidence>
<dbReference type="SUPFAM" id="SSF54534">
    <property type="entry name" value="FKBP-like"/>
    <property type="match status" value="1"/>
</dbReference>
<dbReference type="EMBL" id="BAFN01000001">
    <property type="protein sequence ID" value="GAN33266.1"/>
    <property type="molecule type" value="Genomic_DNA"/>
</dbReference>